<dbReference type="EMBL" id="CAFBOG010000259">
    <property type="protein sequence ID" value="CAB4997771.1"/>
    <property type="molecule type" value="Genomic_DNA"/>
</dbReference>
<organism evidence="2">
    <name type="scientific">freshwater metagenome</name>
    <dbReference type="NCBI Taxonomy" id="449393"/>
    <lineage>
        <taxon>unclassified sequences</taxon>
        <taxon>metagenomes</taxon>
        <taxon>ecological metagenomes</taxon>
    </lineage>
</organism>
<sequence length="91" mass="9851">MIGAVLCVVLAVSSFAVPDMSRRVLIPLAMIFALLLGSTVFLVEQLEEPFTGILRVSSESMQKTATEIGTEYKVQYPQSALPCDSRGAENN</sequence>
<proteinExistence type="predicted"/>
<feature type="transmembrane region" description="Helical" evidence="1">
    <location>
        <begin position="26"/>
        <end position="43"/>
    </location>
</feature>
<evidence type="ECO:0000313" key="2">
    <source>
        <dbReference type="EMBL" id="CAB4997771.1"/>
    </source>
</evidence>
<accession>A0A6J7NXJ8</accession>
<evidence type="ECO:0000256" key="1">
    <source>
        <dbReference type="SAM" id="Phobius"/>
    </source>
</evidence>
<dbReference type="AlphaFoldDB" id="A0A6J7NXJ8"/>
<reference evidence="2" key="1">
    <citation type="submission" date="2020-05" db="EMBL/GenBank/DDBJ databases">
        <authorList>
            <person name="Chiriac C."/>
            <person name="Salcher M."/>
            <person name="Ghai R."/>
            <person name="Kavagutti S V."/>
        </authorList>
    </citation>
    <scope>NUCLEOTIDE SEQUENCE</scope>
</reference>
<keyword evidence="1" id="KW-0812">Transmembrane</keyword>
<keyword evidence="1" id="KW-0472">Membrane</keyword>
<gene>
    <name evidence="2" type="ORF">UFOPK3914_01957</name>
</gene>
<keyword evidence="1" id="KW-1133">Transmembrane helix</keyword>
<name>A0A6J7NXJ8_9ZZZZ</name>
<protein>
    <submittedName>
        <fullName evidence="2">Unannotated protein</fullName>
    </submittedName>
</protein>